<evidence type="ECO:0000256" key="5">
    <source>
        <dbReference type="ARBA" id="ARBA00023136"/>
    </source>
</evidence>
<accession>A0A316U5B9</accession>
<protein>
    <recommendedName>
        <fullName evidence="6">Prohibitin</fullName>
    </recommendedName>
</protein>
<proteinExistence type="inferred from homology"/>
<comment type="similarity">
    <text evidence="2 6">Belongs to the prohibitin family.</text>
</comment>
<keyword evidence="4" id="KW-0496">Mitochondrion</keyword>
<evidence type="ECO:0000313" key="8">
    <source>
        <dbReference type="EMBL" id="PWN20426.1"/>
    </source>
</evidence>
<keyword evidence="9" id="KW-1185">Reference proteome</keyword>
<gene>
    <name evidence="8" type="ORF">BCV69DRAFT_283308</name>
</gene>
<dbReference type="CDD" id="cd03401">
    <property type="entry name" value="SPFH_prohibitin"/>
    <property type="match status" value="1"/>
</dbReference>
<dbReference type="PANTHER" id="PTHR23222">
    <property type="entry name" value="PROHIBITIN"/>
    <property type="match status" value="1"/>
</dbReference>
<comment type="subcellular location">
    <subcellularLocation>
        <location evidence="1 6">Mitochondrion inner membrane</location>
    </subcellularLocation>
</comment>
<evidence type="ECO:0000259" key="7">
    <source>
        <dbReference type="SMART" id="SM00244"/>
    </source>
</evidence>
<evidence type="ECO:0000256" key="2">
    <source>
        <dbReference type="ARBA" id="ARBA00009658"/>
    </source>
</evidence>
<dbReference type="GO" id="GO:0000423">
    <property type="term" value="P:mitophagy"/>
    <property type="evidence" value="ECO:0007669"/>
    <property type="project" value="UniProtKB-ARBA"/>
</dbReference>
<dbReference type="GO" id="GO:0005743">
    <property type="term" value="C:mitochondrial inner membrane"/>
    <property type="evidence" value="ECO:0007669"/>
    <property type="project" value="UniProtKB-SubCell"/>
</dbReference>
<dbReference type="GO" id="GO:0007005">
    <property type="term" value="P:mitochondrion organization"/>
    <property type="evidence" value="ECO:0007669"/>
    <property type="project" value="TreeGrafter"/>
</dbReference>
<organism evidence="8 9">
    <name type="scientific">Pseudomicrostroma glucosiphilum</name>
    <dbReference type="NCBI Taxonomy" id="1684307"/>
    <lineage>
        <taxon>Eukaryota</taxon>
        <taxon>Fungi</taxon>
        <taxon>Dikarya</taxon>
        <taxon>Basidiomycota</taxon>
        <taxon>Ustilaginomycotina</taxon>
        <taxon>Exobasidiomycetes</taxon>
        <taxon>Microstromatales</taxon>
        <taxon>Microstromatales incertae sedis</taxon>
        <taxon>Pseudomicrostroma</taxon>
    </lineage>
</organism>
<dbReference type="InterPro" id="IPR001107">
    <property type="entry name" value="Band_7"/>
</dbReference>
<evidence type="ECO:0000256" key="1">
    <source>
        <dbReference type="ARBA" id="ARBA00004273"/>
    </source>
</evidence>
<dbReference type="InterPro" id="IPR000163">
    <property type="entry name" value="Prohibitin"/>
</dbReference>
<dbReference type="EMBL" id="KZ819328">
    <property type="protein sequence ID" value="PWN20426.1"/>
    <property type="molecule type" value="Genomic_DNA"/>
</dbReference>
<evidence type="ECO:0000256" key="6">
    <source>
        <dbReference type="RuleBase" id="RU366048"/>
    </source>
</evidence>
<keyword evidence="3 6" id="KW-0999">Mitochondrion inner membrane</keyword>
<reference evidence="8 9" key="1">
    <citation type="journal article" date="2018" name="Mol. Biol. Evol.">
        <title>Broad Genomic Sampling Reveals a Smut Pathogenic Ancestry of the Fungal Clade Ustilaginomycotina.</title>
        <authorList>
            <person name="Kijpornyongpan T."/>
            <person name="Mondo S.J."/>
            <person name="Barry K."/>
            <person name="Sandor L."/>
            <person name="Lee J."/>
            <person name="Lipzen A."/>
            <person name="Pangilinan J."/>
            <person name="LaButti K."/>
            <person name="Hainaut M."/>
            <person name="Henrissat B."/>
            <person name="Grigoriev I.V."/>
            <person name="Spatafora J.W."/>
            <person name="Aime M.C."/>
        </authorList>
    </citation>
    <scope>NUCLEOTIDE SEQUENCE [LARGE SCALE GENOMIC DNA]</scope>
    <source>
        <strain evidence="8 9">MCA 4718</strain>
    </source>
</reference>
<dbReference type="STRING" id="1684307.A0A316U5B9"/>
<dbReference type="PANTHER" id="PTHR23222:SF1">
    <property type="entry name" value="PROHIBITIN-2"/>
    <property type="match status" value="1"/>
</dbReference>
<dbReference type="PRINTS" id="PR00679">
    <property type="entry name" value="PROHIBITIN"/>
</dbReference>
<feature type="domain" description="Band 7" evidence="7">
    <location>
        <begin position="64"/>
        <end position="225"/>
    </location>
</feature>
<dbReference type="SMART" id="SM00244">
    <property type="entry name" value="PHB"/>
    <property type="match status" value="1"/>
</dbReference>
<evidence type="ECO:0000256" key="4">
    <source>
        <dbReference type="ARBA" id="ARBA00023128"/>
    </source>
</evidence>
<dbReference type="OrthoDB" id="275637at2759"/>
<dbReference type="Gene3D" id="3.30.479.30">
    <property type="entry name" value="Band 7 domain"/>
    <property type="match status" value="1"/>
</dbReference>
<dbReference type="Proteomes" id="UP000245942">
    <property type="component" value="Unassembled WGS sequence"/>
</dbReference>
<dbReference type="RefSeq" id="XP_025347586.1">
    <property type="nucleotide sequence ID" value="XM_025492659.1"/>
</dbReference>
<evidence type="ECO:0000256" key="3">
    <source>
        <dbReference type="ARBA" id="ARBA00022792"/>
    </source>
</evidence>
<dbReference type="InterPro" id="IPR036013">
    <property type="entry name" value="Band_7/SPFH_dom_sf"/>
</dbReference>
<evidence type="ECO:0000313" key="9">
    <source>
        <dbReference type="Proteomes" id="UP000245942"/>
    </source>
</evidence>
<name>A0A316U5B9_9BASI</name>
<dbReference type="GeneID" id="37014393"/>
<dbReference type="FunFam" id="3.30.479.30:FF:000001">
    <property type="entry name" value="Prohibitin 2"/>
    <property type="match status" value="1"/>
</dbReference>
<sequence>MAANGGRQALGRLFEQARKQAEAQIRAGGGGGGGGGGRPGPSGGLLGGSGLILLVGGGFAISQSLFNVDGGHRAVKYSRFTGVKSEIYPEGTHFMIPWIETPIDYDVRAKPRSIPSLTGTKDLQMVNITCRVLSRPAVEALPTIYRELGADYDERVLPSIVNEVLKSVVAQFNASQLITQREMVSRLVRENLTERARRFNLLLDDVSLTHVAFSPEFTHAVEAKQVAQQTALRAAFLVDQALQEKNATIVRAQGEAKGAELIGEAMKKSKGFLQLRKLEAARDIATILSGSQNRIMLDSGSLLLNVADEDPDSPQNRR</sequence>
<dbReference type="AlphaFoldDB" id="A0A316U5B9"/>
<dbReference type="Pfam" id="PF01145">
    <property type="entry name" value="Band_7"/>
    <property type="match status" value="1"/>
</dbReference>
<keyword evidence="5" id="KW-0472">Membrane</keyword>
<dbReference type="SUPFAM" id="SSF117892">
    <property type="entry name" value="Band 7/SPFH domain"/>
    <property type="match status" value="1"/>
</dbReference>